<proteinExistence type="predicted"/>
<keyword evidence="3" id="KW-0028">Amino-acid biosynthesis</keyword>
<keyword evidence="7" id="KW-1185">Reference proteome</keyword>
<dbReference type="PANTHER" id="PTHR43284">
    <property type="entry name" value="ASPARAGINE SYNTHETASE (GLUTAMINE-HYDROLYZING)"/>
    <property type="match status" value="1"/>
</dbReference>
<dbReference type="InterPro" id="IPR014729">
    <property type="entry name" value="Rossmann-like_a/b/a_fold"/>
</dbReference>
<evidence type="ECO:0000313" key="6">
    <source>
        <dbReference type="EMBL" id="MBG0567760.1"/>
    </source>
</evidence>
<accession>A0A931CMR4</accession>
<protein>
    <recommendedName>
        <fullName evidence="2">asparagine synthase (glutamine-hydrolyzing)</fullName>
        <ecNumber evidence="2">6.3.5.4</ecNumber>
    </recommendedName>
</protein>
<comment type="pathway">
    <text evidence="1">Amino-acid biosynthesis; L-asparagine biosynthesis; L-asparagine from L-aspartate (L-Gln route): step 1/1.</text>
</comment>
<evidence type="ECO:0000256" key="1">
    <source>
        <dbReference type="ARBA" id="ARBA00005187"/>
    </source>
</evidence>
<feature type="domain" description="Asparagine synthetase" evidence="5">
    <location>
        <begin position="214"/>
        <end position="597"/>
    </location>
</feature>
<dbReference type="InterPro" id="IPR001962">
    <property type="entry name" value="Asn_synthase"/>
</dbReference>
<sequence length="612" mass="65886">MSGYDGPPSFLVLPDNEALSEVARHPLLTASGIRTLRHPSGRPWIIGRWSTDELVASTDGPVRVALFGQTGATTDSLASHVTGAASVTALDPVHDIPGSFHIVAAAGDTLRVQGTASGWRRVHHARINGCTVAASRADLLAGLVTATPSLTALAVRLLEPVLYPFGETSMWDGVDTVAPQDYLLVTEAGRQARHRRWWSVPEPSLSLTEGAQAVRAALAAAVDARLRPGERYSTDLSGGYDSTAMAFLAAGHGADLTACTSYSDDPSSDELGWARRAAARLPLREHVLVPASELTLPYADMAVGQDRLEAPSIIAVFRGRALSTIRRMAETGSTLHLTGFGGDNLFTGNPAHLHGLITRAPGRAIHDLRGYRALFSWRRRELVRQVLDRRSWRAAMRAVSLDDRDVPDITVPWLGWVSQPRVPRWLTPAAREIIIEAIRAAAGSEAPLAADRGLHHELNGLRASARDVSSLDMLARTTGIPLAAPFFDDHVVDAAFAVRSEERVTPYAYKPLLAEAMRGIVPDECLERQTKAQGATELEEGLRHEHAAVAGLWEDSRLAELGLVDADALRRLCATPSAPELVDGALFSTLACESWLRALPSPVHSPDSMGVR</sequence>
<dbReference type="RefSeq" id="WP_196419537.1">
    <property type="nucleotide sequence ID" value="NZ_JADQTO010000030.1"/>
</dbReference>
<dbReference type="InterPro" id="IPR051786">
    <property type="entry name" value="ASN_synthetase/amidase"/>
</dbReference>
<keyword evidence="3" id="KW-0061">Asparagine biosynthesis</keyword>
<dbReference type="SUPFAM" id="SSF52402">
    <property type="entry name" value="Adenine nucleotide alpha hydrolases-like"/>
    <property type="match status" value="1"/>
</dbReference>
<evidence type="ECO:0000256" key="3">
    <source>
        <dbReference type="ARBA" id="ARBA00022888"/>
    </source>
</evidence>
<comment type="caution">
    <text evidence="6">The sequence shown here is derived from an EMBL/GenBank/DDBJ whole genome shotgun (WGS) entry which is preliminary data.</text>
</comment>
<gene>
    <name evidence="6" type="ORF">I4J89_40580</name>
</gene>
<evidence type="ECO:0000259" key="5">
    <source>
        <dbReference type="Pfam" id="PF00733"/>
    </source>
</evidence>
<comment type="catalytic activity">
    <reaction evidence="4">
        <text>L-aspartate + L-glutamine + ATP + H2O = L-asparagine + L-glutamate + AMP + diphosphate + H(+)</text>
        <dbReference type="Rhea" id="RHEA:12228"/>
        <dbReference type="ChEBI" id="CHEBI:15377"/>
        <dbReference type="ChEBI" id="CHEBI:15378"/>
        <dbReference type="ChEBI" id="CHEBI:29985"/>
        <dbReference type="ChEBI" id="CHEBI:29991"/>
        <dbReference type="ChEBI" id="CHEBI:30616"/>
        <dbReference type="ChEBI" id="CHEBI:33019"/>
        <dbReference type="ChEBI" id="CHEBI:58048"/>
        <dbReference type="ChEBI" id="CHEBI:58359"/>
        <dbReference type="ChEBI" id="CHEBI:456215"/>
        <dbReference type="EC" id="6.3.5.4"/>
    </reaction>
</comment>
<organism evidence="6 7">
    <name type="scientific">Actinoplanes aureus</name>
    <dbReference type="NCBI Taxonomy" id="2792083"/>
    <lineage>
        <taxon>Bacteria</taxon>
        <taxon>Bacillati</taxon>
        <taxon>Actinomycetota</taxon>
        <taxon>Actinomycetes</taxon>
        <taxon>Micromonosporales</taxon>
        <taxon>Micromonosporaceae</taxon>
        <taxon>Actinoplanes</taxon>
    </lineage>
</organism>
<dbReference type="EC" id="6.3.5.4" evidence="2"/>
<dbReference type="GO" id="GO:0006529">
    <property type="term" value="P:asparagine biosynthetic process"/>
    <property type="evidence" value="ECO:0007669"/>
    <property type="project" value="UniProtKB-KW"/>
</dbReference>
<dbReference type="PANTHER" id="PTHR43284:SF1">
    <property type="entry name" value="ASPARAGINE SYNTHETASE"/>
    <property type="match status" value="1"/>
</dbReference>
<dbReference type="Gene3D" id="3.40.50.620">
    <property type="entry name" value="HUPs"/>
    <property type="match status" value="2"/>
</dbReference>
<evidence type="ECO:0000313" key="7">
    <source>
        <dbReference type="Proteomes" id="UP000598146"/>
    </source>
</evidence>
<name>A0A931CMR4_9ACTN</name>
<evidence type="ECO:0000256" key="4">
    <source>
        <dbReference type="ARBA" id="ARBA00048741"/>
    </source>
</evidence>
<dbReference type="EMBL" id="JADQTO010000030">
    <property type="protein sequence ID" value="MBG0567760.1"/>
    <property type="molecule type" value="Genomic_DNA"/>
</dbReference>
<dbReference type="Proteomes" id="UP000598146">
    <property type="component" value="Unassembled WGS sequence"/>
</dbReference>
<evidence type="ECO:0000256" key="2">
    <source>
        <dbReference type="ARBA" id="ARBA00012737"/>
    </source>
</evidence>
<dbReference type="AlphaFoldDB" id="A0A931CMR4"/>
<dbReference type="Pfam" id="PF00733">
    <property type="entry name" value="Asn_synthase"/>
    <property type="match status" value="1"/>
</dbReference>
<reference evidence="6" key="1">
    <citation type="submission" date="2020-11" db="EMBL/GenBank/DDBJ databases">
        <title>Isolation and identification of active actinomycetes.</title>
        <authorList>
            <person name="Sun X."/>
        </authorList>
    </citation>
    <scope>NUCLEOTIDE SEQUENCE</scope>
    <source>
        <strain evidence="6">NEAU-A11</strain>
    </source>
</reference>
<dbReference type="GO" id="GO:0004066">
    <property type="term" value="F:asparagine synthase (glutamine-hydrolyzing) activity"/>
    <property type="evidence" value="ECO:0007669"/>
    <property type="project" value="UniProtKB-EC"/>
</dbReference>